<gene>
    <name evidence="5" type="ORF">TVAG_222460</name>
</gene>
<dbReference type="SMR" id="A2F5C2"/>
<dbReference type="DNASU" id="4757702"/>
<dbReference type="InterPro" id="IPR004843">
    <property type="entry name" value="Calcineurin-like_PHP"/>
</dbReference>
<keyword evidence="3" id="KW-0812">Transmembrane</keyword>
<evidence type="ECO:0000256" key="3">
    <source>
        <dbReference type="SAM" id="Phobius"/>
    </source>
</evidence>
<reference evidence="5" key="1">
    <citation type="submission" date="2006-10" db="EMBL/GenBank/DDBJ databases">
        <authorList>
            <person name="Amadeo P."/>
            <person name="Zhao Q."/>
            <person name="Wortman J."/>
            <person name="Fraser-Liggett C."/>
            <person name="Carlton J."/>
        </authorList>
    </citation>
    <scope>NUCLEOTIDE SEQUENCE</scope>
    <source>
        <strain evidence="5">G3</strain>
    </source>
</reference>
<dbReference type="STRING" id="5722.A2F5C2"/>
<accession>A2F5C2</accession>
<sequence length="446" mass="51255">MNQSPLLGDDDKKCTIRRIAYISVITTLCVAAFIVILVGILLPSKEMRFIMINDIHVDPKYKNDSIADYNTYCRASNGSKIPRPFGQYICDTPNVTFESLCNFLPKVEKNPAFIVFGGDSLGHSLGPSREQISGAIQYLLNKMTASYPNIPVLFTIGNNDLIPNYGNFTNDPDDFASLAEIFKKYMNTEQYDTFKKGGFYYHDIPSQKLRILLLNNIIYHWRHGAYDPQNPDPYNQFAWIKNVTQDAVNKKMKVGIVMHTPTGVAHDDYQPNYHTEYIKTFYDTIKTFNYEFILVSHTHKDQFIPIWKAETELYSLCAPAVTPAHLNNPGFRIYTLKGGSMFNYHQYFADISTNPQNDLDWRLEYDFNSLYGVTGVSVENIRAVVKKLTNDVVEFWKYRETLFAKASLDISFYKCILTAVTAEEAHECRDGRNSIRTTINPNWYDE</sequence>
<dbReference type="Proteomes" id="UP000001542">
    <property type="component" value="Unassembled WGS sequence"/>
</dbReference>
<keyword evidence="6" id="KW-1185">Reference proteome</keyword>
<dbReference type="SUPFAM" id="SSF56300">
    <property type="entry name" value="Metallo-dependent phosphatases"/>
    <property type="match status" value="1"/>
</dbReference>
<dbReference type="VEuPathDB" id="TrichDB:TVAGG3_1032010"/>
<dbReference type="PANTHER" id="PTHR10340">
    <property type="entry name" value="SPHINGOMYELIN PHOSPHODIESTERASE"/>
    <property type="match status" value="1"/>
</dbReference>
<feature type="transmembrane region" description="Helical" evidence="3">
    <location>
        <begin position="20"/>
        <end position="42"/>
    </location>
</feature>
<dbReference type="VEuPathDB" id="TrichDB:TVAG_222460"/>
<dbReference type="InParanoid" id="A2F5C2"/>
<dbReference type="OrthoDB" id="348678at2759"/>
<keyword evidence="3" id="KW-1133">Transmembrane helix</keyword>
<dbReference type="AlphaFoldDB" id="A2F5C2"/>
<proteinExistence type="predicted"/>
<reference evidence="5" key="2">
    <citation type="journal article" date="2007" name="Science">
        <title>Draft genome sequence of the sexually transmitted pathogen Trichomonas vaginalis.</title>
        <authorList>
            <person name="Carlton J.M."/>
            <person name="Hirt R.P."/>
            <person name="Silva J.C."/>
            <person name="Delcher A.L."/>
            <person name="Schatz M."/>
            <person name="Zhao Q."/>
            <person name="Wortman J.R."/>
            <person name="Bidwell S.L."/>
            <person name="Alsmark U.C.M."/>
            <person name="Besteiro S."/>
            <person name="Sicheritz-Ponten T."/>
            <person name="Noel C.J."/>
            <person name="Dacks J.B."/>
            <person name="Foster P.G."/>
            <person name="Simillion C."/>
            <person name="Van de Peer Y."/>
            <person name="Miranda-Saavedra D."/>
            <person name="Barton G.J."/>
            <person name="Westrop G.D."/>
            <person name="Mueller S."/>
            <person name="Dessi D."/>
            <person name="Fiori P.L."/>
            <person name="Ren Q."/>
            <person name="Paulsen I."/>
            <person name="Zhang H."/>
            <person name="Bastida-Corcuera F.D."/>
            <person name="Simoes-Barbosa A."/>
            <person name="Brown M.T."/>
            <person name="Hayes R.D."/>
            <person name="Mukherjee M."/>
            <person name="Okumura C.Y."/>
            <person name="Schneider R."/>
            <person name="Smith A.J."/>
            <person name="Vanacova S."/>
            <person name="Villalvazo M."/>
            <person name="Haas B.J."/>
            <person name="Pertea M."/>
            <person name="Feldblyum T.V."/>
            <person name="Utterback T.R."/>
            <person name="Shu C.L."/>
            <person name="Osoegawa K."/>
            <person name="de Jong P.J."/>
            <person name="Hrdy I."/>
            <person name="Horvathova L."/>
            <person name="Zubacova Z."/>
            <person name="Dolezal P."/>
            <person name="Malik S.B."/>
            <person name="Logsdon J.M. Jr."/>
            <person name="Henze K."/>
            <person name="Gupta A."/>
            <person name="Wang C.C."/>
            <person name="Dunne R.L."/>
            <person name="Upcroft J.A."/>
            <person name="Upcroft P."/>
            <person name="White O."/>
            <person name="Salzberg S.L."/>
            <person name="Tang P."/>
            <person name="Chiu C.-H."/>
            <person name="Lee Y.-S."/>
            <person name="Embley T.M."/>
            <person name="Coombs G.H."/>
            <person name="Mottram J.C."/>
            <person name="Tachezy J."/>
            <person name="Fraser-Liggett C.M."/>
            <person name="Johnson P.J."/>
        </authorList>
    </citation>
    <scope>NUCLEOTIDE SEQUENCE [LARGE SCALE GENOMIC DNA]</scope>
    <source>
        <strain evidence="5">G3</strain>
    </source>
</reference>
<evidence type="ECO:0000313" key="6">
    <source>
        <dbReference type="Proteomes" id="UP000001542"/>
    </source>
</evidence>
<feature type="domain" description="Calcineurin-like phosphoesterase" evidence="4">
    <location>
        <begin position="47"/>
        <end position="300"/>
    </location>
</feature>
<protein>
    <submittedName>
        <fullName evidence="5">Ser/Thr protein phosphatase, putative</fullName>
    </submittedName>
</protein>
<dbReference type="InterPro" id="IPR041805">
    <property type="entry name" value="ASMase/PPN1_MPP"/>
</dbReference>
<dbReference type="Pfam" id="PF00149">
    <property type="entry name" value="Metallophos"/>
    <property type="match status" value="1"/>
</dbReference>
<dbReference type="FunFam" id="3.60.21.10:FF:000203">
    <property type="entry name" value="Ser/Thr protein phosphatase, putative"/>
    <property type="match status" value="1"/>
</dbReference>
<dbReference type="EMBL" id="DS113621">
    <property type="protein sequence ID" value="EAX99885.1"/>
    <property type="molecule type" value="Genomic_DNA"/>
</dbReference>
<keyword evidence="3" id="KW-0472">Membrane</keyword>
<organism evidence="5 6">
    <name type="scientific">Trichomonas vaginalis (strain ATCC PRA-98 / G3)</name>
    <dbReference type="NCBI Taxonomy" id="412133"/>
    <lineage>
        <taxon>Eukaryota</taxon>
        <taxon>Metamonada</taxon>
        <taxon>Parabasalia</taxon>
        <taxon>Trichomonadida</taxon>
        <taxon>Trichomonadidae</taxon>
        <taxon>Trichomonas</taxon>
    </lineage>
</organism>
<evidence type="ECO:0000313" key="5">
    <source>
        <dbReference type="EMBL" id="EAX99885.1"/>
    </source>
</evidence>
<dbReference type="Gene3D" id="3.60.21.10">
    <property type="match status" value="1"/>
</dbReference>
<dbReference type="PANTHER" id="PTHR10340:SF57">
    <property type="entry name" value="METALLOPHOS DOMAIN-CONTAINING PROTEIN"/>
    <property type="match status" value="1"/>
</dbReference>
<keyword evidence="1" id="KW-0378">Hydrolase</keyword>
<dbReference type="OMA" id="HIHRDEI"/>
<evidence type="ECO:0000256" key="1">
    <source>
        <dbReference type="ARBA" id="ARBA00022801"/>
    </source>
</evidence>
<dbReference type="CDD" id="cd00842">
    <property type="entry name" value="MPP_ASMase"/>
    <property type="match status" value="1"/>
</dbReference>
<dbReference type="KEGG" id="tva:4757702"/>
<dbReference type="eggNOG" id="KOG3770">
    <property type="taxonomic scope" value="Eukaryota"/>
</dbReference>
<dbReference type="RefSeq" id="XP_001312815.1">
    <property type="nucleotide sequence ID" value="XM_001312814.1"/>
</dbReference>
<evidence type="ECO:0000256" key="2">
    <source>
        <dbReference type="ARBA" id="ARBA00023180"/>
    </source>
</evidence>
<dbReference type="GO" id="GO:0016787">
    <property type="term" value="F:hydrolase activity"/>
    <property type="evidence" value="ECO:0007669"/>
    <property type="project" value="UniProtKB-KW"/>
</dbReference>
<name>A2F5C2_TRIV3</name>
<keyword evidence="2" id="KW-0325">Glycoprotein</keyword>
<evidence type="ECO:0000259" key="4">
    <source>
        <dbReference type="Pfam" id="PF00149"/>
    </source>
</evidence>
<dbReference type="InterPro" id="IPR029052">
    <property type="entry name" value="Metallo-depent_PP-like"/>
</dbReference>